<evidence type="ECO:0000256" key="1">
    <source>
        <dbReference type="SAM" id="Phobius"/>
    </source>
</evidence>
<dbReference type="OrthoDB" id="192868at2"/>
<sequence length="122" mass="13829">MTSEKMKSPALVIILSLITCGIYYMYWLVVTHNDIRELIGDEEGFSGGMVLLLTIVTCGIYGYYWWYVTAKKMNVINEKAGLPVNDNAVLYLVLAIFRLEIVNIAILQSELNKVWSKGIAEF</sequence>
<dbReference type="AlphaFoldDB" id="A0A1T4LER1"/>
<dbReference type="EMBL" id="FUXI01000005">
    <property type="protein sequence ID" value="SJZ52964.1"/>
    <property type="molecule type" value="Genomic_DNA"/>
</dbReference>
<proteinExistence type="predicted"/>
<keyword evidence="1" id="KW-1133">Transmembrane helix</keyword>
<name>A0A1T4LER1_9ENTE</name>
<dbReference type="STRING" id="263852.SAMN02745116_00641"/>
<feature type="domain" description="DUF4234" evidence="2">
    <location>
        <begin position="8"/>
        <end position="52"/>
    </location>
</feature>
<feature type="transmembrane region" description="Helical" evidence="1">
    <location>
        <begin position="12"/>
        <end position="29"/>
    </location>
</feature>
<feature type="transmembrane region" description="Helical" evidence="1">
    <location>
        <begin position="88"/>
        <end position="107"/>
    </location>
</feature>
<dbReference type="RefSeq" id="WP_078806598.1">
    <property type="nucleotide sequence ID" value="NZ_FUXI01000005.1"/>
</dbReference>
<organism evidence="3 4">
    <name type="scientific">Pilibacter termitis</name>
    <dbReference type="NCBI Taxonomy" id="263852"/>
    <lineage>
        <taxon>Bacteria</taxon>
        <taxon>Bacillati</taxon>
        <taxon>Bacillota</taxon>
        <taxon>Bacilli</taxon>
        <taxon>Lactobacillales</taxon>
        <taxon>Enterococcaceae</taxon>
        <taxon>Pilibacter</taxon>
    </lineage>
</organism>
<accession>A0A1T4LER1</accession>
<dbReference type="Pfam" id="PF14018">
    <property type="entry name" value="DUF4234"/>
    <property type="match status" value="1"/>
</dbReference>
<evidence type="ECO:0000313" key="4">
    <source>
        <dbReference type="Proteomes" id="UP000190328"/>
    </source>
</evidence>
<protein>
    <recommendedName>
        <fullName evidence="2">DUF4234 domain-containing protein</fullName>
    </recommendedName>
</protein>
<reference evidence="3 4" key="1">
    <citation type="submission" date="2017-02" db="EMBL/GenBank/DDBJ databases">
        <authorList>
            <person name="Peterson S.W."/>
        </authorList>
    </citation>
    <scope>NUCLEOTIDE SEQUENCE [LARGE SCALE GENOMIC DNA]</scope>
    <source>
        <strain evidence="3 4">ATCC BAA-1030</strain>
    </source>
</reference>
<dbReference type="Proteomes" id="UP000190328">
    <property type="component" value="Unassembled WGS sequence"/>
</dbReference>
<dbReference type="InterPro" id="IPR025328">
    <property type="entry name" value="DUF4234"/>
</dbReference>
<evidence type="ECO:0000259" key="2">
    <source>
        <dbReference type="Pfam" id="PF14018"/>
    </source>
</evidence>
<feature type="transmembrane region" description="Helical" evidence="1">
    <location>
        <begin position="49"/>
        <end position="67"/>
    </location>
</feature>
<evidence type="ECO:0000313" key="3">
    <source>
        <dbReference type="EMBL" id="SJZ52964.1"/>
    </source>
</evidence>
<keyword evidence="1" id="KW-0812">Transmembrane</keyword>
<keyword evidence="4" id="KW-1185">Reference proteome</keyword>
<keyword evidence="1" id="KW-0472">Membrane</keyword>
<gene>
    <name evidence="3" type="ORF">SAMN02745116_00641</name>
</gene>